<proteinExistence type="predicted"/>
<feature type="compositionally biased region" description="Low complexity" evidence="1">
    <location>
        <begin position="29"/>
        <end position="46"/>
    </location>
</feature>
<comment type="caution">
    <text evidence="2">The sequence shown here is derived from an EMBL/GenBank/DDBJ whole genome shotgun (WGS) entry which is preliminary data.</text>
</comment>
<dbReference type="AlphaFoldDB" id="A0A2S6CIF4"/>
<name>A0A2S6CIF4_9PEZI</name>
<accession>A0A2S6CIF4</accession>
<evidence type="ECO:0000313" key="2">
    <source>
        <dbReference type="EMBL" id="PPJ59510.1"/>
    </source>
</evidence>
<keyword evidence="3" id="KW-1185">Reference proteome</keyword>
<dbReference type="Proteomes" id="UP000237631">
    <property type="component" value="Unassembled WGS sequence"/>
</dbReference>
<organism evidence="2 3">
    <name type="scientific">Cercospora berteroae</name>
    <dbReference type="NCBI Taxonomy" id="357750"/>
    <lineage>
        <taxon>Eukaryota</taxon>
        <taxon>Fungi</taxon>
        <taxon>Dikarya</taxon>
        <taxon>Ascomycota</taxon>
        <taxon>Pezizomycotina</taxon>
        <taxon>Dothideomycetes</taxon>
        <taxon>Dothideomycetidae</taxon>
        <taxon>Mycosphaerellales</taxon>
        <taxon>Mycosphaerellaceae</taxon>
        <taxon>Cercospora</taxon>
    </lineage>
</organism>
<protein>
    <recommendedName>
        <fullName evidence="4">SnoaL-like domain-containing protein</fullName>
    </recommendedName>
</protein>
<feature type="compositionally biased region" description="Basic and acidic residues" evidence="1">
    <location>
        <begin position="1"/>
        <end position="16"/>
    </location>
</feature>
<gene>
    <name evidence="2" type="ORF">CBER1_09996</name>
</gene>
<evidence type="ECO:0000313" key="3">
    <source>
        <dbReference type="Proteomes" id="UP000237631"/>
    </source>
</evidence>
<sequence>MDKKPGDSSRQRKDPPPHTGSVGLLLANSTTKPTKQSASSKATKQKGGQDAENASADQTPEETKKEICEKLESYCRVYWTNINKREWNLDEWVHMAPIFTADPAVGTLSQLQTLADFVESRRVLALEHPTYSVREVELSTELDEPNGRAECFLGLEVAGAPEGVVRQNMGLLEFMREDKLAVRMGMPSPPGEKVRAKEWYCVAYRSFRGLGGIMAADS</sequence>
<dbReference type="EMBL" id="PNEN01000389">
    <property type="protein sequence ID" value="PPJ59510.1"/>
    <property type="molecule type" value="Genomic_DNA"/>
</dbReference>
<reference evidence="3" key="1">
    <citation type="journal article" date="2017" name="bioRxiv">
        <title>Conservation of a gene cluster reveals novel cercosporin biosynthetic mechanisms and extends production to the genus Colletotrichum.</title>
        <authorList>
            <person name="de Jonge R."/>
            <person name="Ebert M.K."/>
            <person name="Huitt-Roehl C.R."/>
            <person name="Pal P."/>
            <person name="Suttle J.C."/>
            <person name="Spanner R.E."/>
            <person name="Neubauer J.D."/>
            <person name="Jurick W.M.II."/>
            <person name="Stott K.A."/>
            <person name="Secor G.A."/>
            <person name="Thomma B.P.H.J."/>
            <person name="Van de Peer Y."/>
            <person name="Townsend C.A."/>
            <person name="Bolton M.D."/>
        </authorList>
    </citation>
    <scope>NUCLEOTIDE SEQUENCE [LARGE SCALE GENOMIC DNA]</scope>
    <source>
        <strain evidence="3">CBS538.71</strain>
    </source>
</reference>
<evidence type="ECO:0008006" key="4">
    <source>
        <dbReference type="Google" id="ProtNLM"/>
    </source>
</evidence>
<feature type="region of interest" description="Disordered" evidence="1">
    <location>
        <begin position="1"/>
        <end position="64"/>
    </location>
</feature>
<dbReference type="OrthoDB" id="3643775at2759"/>
<evidence type="ECO:0000256" key="1">
    <source>
        <dbReference type="SAM" id="MobiDB-lite"/>
    </source>
</evidence>